<reference evidence="1" key="1">
    <citation type="submission" date="2021-01" db="EMBL/GenBank/DDBJ databases">
        <authorList>
            <person name="Sun Q."/>
        </authorList>
    </citation>
    <scope>NUCLEOTIDE SEQUENCE</scope>
    <source>
        <strain evidence="1">YIM B02566</strain>
    </source>
</reference>
<evidence type="ECO:0000313" key="1">
    <source>
        <dbReference type="EMBL" id="MBK1868935.1"/>
    </source>
</evidence>
<protein>
    <submittedName>
        <fullName evidence="1">FadR family transcriptional regulator</fullName>
    </submittedName>
</protein>
<evidence type="ECO:0000313" key="2">
    <source>
        <dbReference type="Proteomes" id="UP000616151"/>
    </source>
</evidence>
<gene>
    <name evidence="1" type="ORF">JHL16_21430</name>
</gene>
<name>A0ACC5R8J2_9HYPH</name>
<keyword evidence="2" id="KW-1185">Reference proteome</keyword>
<accession>A0ACC5R8J2</accession>
<dbReference type="Proteomes" id="UP000616151">
    <property type="component" value="Unassembled WGS sequence"/>
</dbReference>
<comment type="caution">
    <text evidence="1">The sequence shown here is derived from an EMBL/GenBank/DDBJ whole genome shotgun (WGS) entry which is preliminary data.</text>
</comment>
<proteinExistence type="predicted"/>
<dbReference type="EMBL" id="JAENHL010000007">
    <property type="protein sequence ID" value="MBK1868935.1"/>
    <property type="molecule type" value="Genomic_DNA"/>
</dbReference>
<sequence length="237" mass="26453">MEFVPIVKTTSAQQVAQQLLGMIRRGLLKPGDQLPTERELIESLGVGRSTIREGLQILSTLNIVQASPGHGTFIKAPRTEDVLRVEQIGFLINNVVALDLLEARELIEPQSVRLACIRATPEDLAPIERLLDDHRAALDRSLPTDEHAAKFHVLLAEATRNQVFVTFMGSILDLLRARGRTGRLSDELRETELAEHREILRLVRARDQQAAADYVTGHIVRWAVHYDVVLAGKADNK</sequence>
<organism evidence="1 2">
    <name type="scientific">Taklimakanibacter albus</name>
    <dbReference type="NCBI Taxonomy" id="2800327"/>
    <lineage>
        <taxon>Bacteria</taxon>
        <taxon>Pseudomonadati</taxon>
        <taxon>Pseudomonadota</taxon>
        <taxon>Alphaproteobacteria</taxon>
        <taxon>Hyphomicrobiales</taxon>
        <taxon>Aestuariivirgaceae</taxon>
        <taxon>Taklimakanibacter</taxon>
    </lineage>
</organism>